<feature type="transmembrane region" description="Helical" evidence="6">
    <location>
        <begin position="686"/>
        <end position="709"/>
    </location>
</feature>
<sequence>MSSKPESPRPEPSGSQDSPQVPSLPTASSQPKKSFLDRLPPWVATNIRSRQSQKMLFRCWLGSWAAFVLMLPDKTLRTMGNAAFFAFLVSLFLPPSLPVQVFLYTISTLILGVLLGWGVGAAGMKAAAAAREKVLLRSSLQKAQENAAGSANPDQVFKLEIFQGEFLDVRSSAVFGVFLGIGTLLFAVIRAYYKSLVFMSIFGTIAIDIFCTIGPLFPFTQYNLLNSLLIPVSIYMAIAIVVTIFVFPRTAHHTFLGTVTRLLGQIKLLLDAQEDLLTSVPGSITPGSPKSLQLRATKVSMFTIHQGLTQLGKFVNAEFSWGRWNGDDARQLEEPLLMTISRMNGLMNFVKYISRNPFSRTGLDSGPVEKTPQSTGLTDTFLLQQMYQQNETGERQNSLRLVDLVPLLREVTFELRSAASAALTAVSDTVNFVNTTRWRWASTANALVEQEHRLDSAAERLRSALAEFKATGRLSLLEPFEPHLGSGNAPLRGLYVCYVFSTSIVVVSEAILTVVETVQRISSKHRKNRLWAPKGLRQLAHAFFIERSTEGDLRTYGEVQEVKEIDPEGDERKYRRDPDSRPPTNVLQRIMNGLHVVYKWTQTPEALFIFRYVFVSVALWVPAVVRRTAHFYYVQKGIWALVMAQTTLTIYAGDQLYNYFLRLIGTFIGLIIGLLVWYIGNAHTRGNVYGTAASVGVFLVPLMFARLFAPPQYLRGVILMLATISLVVGYSWIDGHLPVISNVGIGWKVAWKRWTLVVIGFAASFILMIFPAISARKAVRLGCAKTLASLSSIYTSLMAAWITDIPTSKELKSGPSAWASSFRNELSTVAIQLRDLKETAVSARWEGNVRGHWPYEEYNRLIDVQQEMIAVLAQLAGALLELDDEWRSDFLHHTKVVNPNFISDVLSVFSLVAQSLHTGEPMHTVLPQSLLDRLLYHDLVVHATPQTRGIDHIHELRSLNYLFYATAVISVLQLTELLDELHSITRNLCGEVPFRGFEQWRDVHQRVHSRL</sequence>
<dbReference type="GO" id="GO:0016020">
    <property type="term" value="C:membrane"/>
    <property type="evidence" value="ECO:0007669"/>
    <property type="project" value="UniProtKB-SubCell"/>
</dbReference>
<feature type="domain" description="Integral membrane bound transporter" evidence="9">
    <location>
        <begin position="629"/>
        <end position="766"/>
    </location>
</feature>
<keyword evidence="3 6" id="KW-1133">Transmembrane helix</keyword>
<protein>
    <recommendedName>
        <fullName evidence="12">ER transporter 6TM N-terminal domain-containing protein</fullName>
    </recommendedName>
</protein>
<comment type="subcellular location">
    <subcellularLocation>
        <location evidence="1">Membrane</location>
        <topology evidence="1">Multi-pass membrane protein</topology>
    </subcellularLocation>
</comment>
<feature type="transmembrane region" description="Helical" evidence="6">
    <location>
        <begin position="659"/>
        <end position="680"/>
    </location>
</feature>
<dbReference type="Pfam" id="PF10337">
    <property type="entry name" value="ArAE_2_N"/>
    <property type="match status" value="1"/>
</dbReference>
<evidence type="ECO:0000259" key="8">
    <source>
        <dbReference type="Pfam" id="PF10337"/>
    </source>
</evidence>
<feature type="transmembrane region" description="Helical" evidence="6">
    <location>
        <begin position="631"/>
        <end position="652"/>
    </location>
</feature>
<reference evidence="10" key="1">
    <citation type="submission" date="2019-10" db="EMBL/GenBank/DDBJ databases">
        <authorList>
            <consortium name="DOE Joint Genome Institute"/>
            <person name="Kuo A."/>
            <person name="Miyauchi S."/>
            <person name="Kiss E."/>
            <person name="Drula E."/>
            <person name="Kohler A."/>
            <person name="Sanchez-Garcia M."/>
            <person name="Andreopoulos B."/>
            <person name="Barry K.W."/>
            <person name="Bonito G."/>
            <person name="Buee M."/>
            <person name="Carver A."/>
            <person name="Chen C."/>
            <person name="Cichocki N."/>
            <person name="Clum A."/>
            <person name="Culley D."/>
            <person name="Crous P.W."/>
            <person name="Fauchery L."/>
            <person name="Girlanda M."/>
            <person name="Hayes R."/>
            <person name="Keri Z."/>
            <person name="LaButti K."/>
            <person name="Lipzen A."/>
            <person name="Lombard V."/>
            <person name="Magnuson J."/>
            <person name="Maillard F."/>
            <person name="Morin E."/>
            <person name="Murat C."/>
            <person name="Nolan M."/>
            <person name="Ohm R."/>
            <person name="Pangilinan J."/>
            <person name="Pereira M."/>
            <person name="Perotto S."/>
            <person name="Peter M."/>
            <person name="Riley R."/>
            <person name="Sitrit Y."/>
            <person name="Stielow B."/>
            <person name="Szollosi G."/>
            <person name="Zifcakova L."/>
            <person name="Stursova M."/>
            <person name="Spatafora J.W."/>
            <person name="Tedersoo L."/>
            <person name="Vaario L.-M."/>
            <person name="Yamada A."/>
            <person name="Yan M."/>
            <person name="Wang P."/>
            <person name="Xu J."/>
            <person name="Bruns T."/>
            <person name="Baldrian P."/>
            <person name="Vilgalys R."/>
            <person name="Henrissat B."/>
            <person name="Grigoriev I.V."/>
            <person name="Hibbett D."/>
            <person name="Nagy L.G."/>
            <person name="Martin F.M."/>
        </authorList>
    </citation>
    <scope>NUCLEOTIDE SEQUENCE</scope>
    <source>
        <strain evidence="10">Prilba</strain>
    </source>
</reference>
<accession>A0A9P5JXF7</accession>
<feature type="transmembrane region" description="Helical" evidence="6">
    <location>
        <begin position="101"/>
        <end position="119"/>
    </location>
</feature>
<dbReference type="InterPro" id="IPR049453">
    <property type="entry name" value="Memb_transporter_dom"/>
</dbReference>
<feature type="transmembrane region" description="Helical" evidence="6">
    <location>
        <begin position="196"/>
        <end position="216"/>
    </location>
</feature>
<evidence type="ECO:0000259" key="7">
    <source>
        <dbReference type="Pfam" id="PF10334"/>
    </source>
</evidence>
<feature type="transmembrane region" description="Helical" evidence="6">
    <location>
        <begin position="228"/>
        <end position="247"/>
    </location>
</feature>
<keyword evidence="2 6" id="KW-0812">Transmembrane</keyword>
<dbReference type="PANTHER" id="PTHR37994">
    <property type="entry name" value="ARAE_2_N DOMAIN-CONTAINING PROTEIN-RELATED"/>
    <property type="match status" value="1"/>
</dbReference>
<dbReference type="PANTHER" id="PTHR37994:SF3">
    <property type="entry name" value="ER TRANSPORTER 6TM N-TERMINAL DOMAIN-CONTAINING PROTEIN"/>
    <property type="match status" value="1"/>
</dbReference>
<evidence type="ECO:0000256" key="5">
    <source>
        <dbReference type="SAM" id="MobiDB-lite"/>
    </source>
</evidence>
<comment type="caution">
    <text evidence="10">The sequence shown here is derived from an EMBL/GenBank/DDBJ whole genome shotgun (WGS) entry which is preliminary data.</text>
</comment>
<keyword evidence="4 6" id="KW-0472">Membrane</keyword>
<dbReference type="OrthoDB" id="2274698at2759"/>
<dbReference type="InterPro" id="IPR018823">
    <property type="entry name" value="ArAE_2_N"/>
</dbReference>
<name>A0A9P5JXF7_9AGAM</name>
<feature type="transmembrane region" description="Helical" evidence="6">
    <location>
        <begin position="753"/>
        <end position="774"/>
    </location>
</feature>
<evidence type="ECO:0000256" key="6">
    <source>
        <dbReference type="SAM" id="Phobius"/>
    </source>
</evidence>
<proteinExistence type="predicted"/>
<feature type="transmembrane region" description="Helical" evidence="6">
    <location>
        <begin position="716"/>
        <end position="733"/>
    </location>
</feature>
<organism evidence="10 11">
    <name type="scientific">Russula ochroleuca</name>
    <dbReference type="NCBI Taxonomy" id="152965"/>
    <lineage>
        <taxon>Eukaryota</taxon>
        <taxon>Fungi</taxon>
        <taxon>Dikarya</taxon>
        <taxon>Basidiomycota</taxon>
        <taxon>Agaricomycotina</taxon>
        <taxon>Agaricomycetes</taxon>
        <taxon>Russulales</taxon>
        <taxon>Russulaceae</taxon>
        <taxon>Russula</taxon>
    </lineage>
</organism>
<evidence type="ECO:0000256" key="2">
    <source>
        <dbReference type="ARBA" id="ARBA00022692"/>
    </source>
</evidence>
<feature type="transmembrane region" description="Helical" evidence="6">
    <location>
        <begin position="55"/>
        <end position="72"/>
    </location>
</feature>
<feature type="domain" description="Putative ER transporter 6TM N-terminal" evidence="8">
    <location>
        <begin position="39"/>
        <end position="477"/>
    </location>
</feature>
<feature type="transmembrane region" description="Helical" evidence="6">
    <location>
        <begin position="608"/>
        <end position="625"/>
    </location>
</feature>
<evidence type="ECO:0000259" key="9">
    <source>
        <dbReference type="Pfam" id="PF13515"/>
    </source>
</evidence>
<evidence type="ECO:0000313" key="11">
    <source>
        <dbReference type="Proteomes" id="UP000759537"/>
    </source>
</evidence>
<dbReference type="Pfam" id="PF13515">
    <property type="entry name" value="FUSC_2"/>
    <property type="match status" value="1"/>
</dbReference>
<evidence type="ECO:0000313" key="10">
    <source>
        <dbReference type="EMBL" id="KAF8467596.1"/>
    </source>
</evidence>
<evidence type="ECO:0000256" key="1">
    <source>
        <dbReference type="ARBA" id="ARBA00004141"/>
    </source>
</evidence>
<dbReference type="Proteomes" id="UP000759537">
    <property type="component" value="Unassembled WGS sequence"/>
</dbReference>
<feature type="domain" description="DUF2421" evidence="7">
    <location>
        <begin position="774"/>
        <end position="991"/>
    </location>
</feature>
<feature type="transmembrane region" description="Helical" evidence="6">
    <location>
        <begin position="172"/>
        <end position="189"/>
    </location>
</feature>
<dbReference type="AlphaFoldDB" id="A0A9P5JXF7"/>
<evidence type="ECO:0000256" key="4">
    <source>
        <dbReference type="ARBA" id="ARBA00023136"/>
    </source>
</evidence>
<dbReference type="Pfam" id="PF10334">
    <property type="entry name" value="BRE4"/>
    <property type="match status" value="1"/>
</dbReference>
<keyword evidence="11" id="KW-1185">Reference proteome</keyword>
<evidence type="ECO:0000256" key="3">
    <source>
        <dbReference type="ARBA" id="ARBA00022989"/>
    </source>
</evidence>
<feature type="compositionally biased region" description="Polar residues" evidence="5">
    <location>
        <begin position="16"/>
        <end position="32"/>
    </location>
</feature>
<gene>
    <name evidence="10" type="ORF">DFH94DRAFT_638809</name>
</gene>
<reference evidence="10" key="2">
    <citation type="journal article" date="2020" name="Nat. Commun.">
        <title>Large-scale genome sequencing of mycorrhizal fungi provides insights into the early evolution of symbiotic traits.</title>
        <authorList>
            <person name="Miyauchi S."/>
            <person name="Kiss E."/>
            <person name="Kuo A."/>
            <person name="Drula E."/>
            <person name="Kohler A."/>
            <person name="Sanchez-Garcia M."/>
            <person name="Morin E."/>
            <person name="Andreopoulos B."/>
            <person name="Barry K.W."/>
            <person name="Bonito G."/>
            <person name="Buee M."/>
            <person name="Carver A."/>
            <person name="Chen C."/>
            <person name="Cichocki N."/>
            <person name="Clum A."/>
            <person name="Culley D."/>
            <person name="Crous P.W."/>
            <person name="Fauchery L."/>
            <person name="Girlanda M."/>
            <person name="Hayes R.D."/>
            <person name="Keri Z."/>
            <person name="LaButti K."/>
            <person name="Lipzen A."/>
            <person name="Lombard V."/>
            <person name="Magnuson J."/>
            <person name="Maillard F."/>
            <person name="Murat C."/>
            <person name="Nolan M."/>
            <person name="Ohm R.A."/>
            <person name="Pangilinan J."/>
            <person name="Pereira M.F."/>
            <person name="Perotto S."/>
            <person name="Peter M."/>
            <person name="Pfister S."/>
            <person name="Riley R."/>
            <person name="Sitrit Y."/>
            <person name="Stielow J.B."/>
            <person name="Szollosi G."/>
            <person name="Zifcakova L."/>
            <person name="Stursova M."/>
            <person name="Spatafora J.W."/>
            <person name="Tedersoo L."/>
            <person name="Vaario L.M."/>
            <person name="Yamada A."/>
            <person name="Yan M."/>
            <person name="Wang P."/>
            <person name="Xu J."/>
            <person name="Bruns T."/>
            <person name="Baldrian P."/>
            <person name="Vilgalys R."/>
            <person name="Dunand C."/>
            <person name="Henrissat B."/>
            <person name="Grigoriev I.V."/>
            <person name="Hibbett D."/>
            <person name="Nagy L.G."/>
            <person name="Martin F.M."/>
        </authorList>
    </citation>
    <scope>NUCLEOTIDE SEQUENCE</scope>
    <source>
        <strain evidence="10">Prilba</strain>
    </source>
</reference>
<dbReference type="InterPro" id="IPR018820">
    <property type="entry name" value="BRE4-related_DUF2421"/>
</dbReference>
<dbReference type="EMBL" id="WHVB01000035">
    <property type="protein sequence ID" value="KAF8467596.1"/>
    <property type="molecule type" value="Genomic_DNA"/>
</dbReference>
<evidence type="ECO:0008006" key="12">
    <source>
        <dbReference type="Google" id="ProtNLM"/>
    </source>
</evidence>
<feature type="region of interest" description="Disordered" evidence="5">
    <location>
        <begin position="1"/>
        <end position="34"/>
    </location>
</feature>